<keyword evidence="1" id="KW-1133">Transmembrane helix</keyword>
<organism evidence="3 4">
    <name type="scientific">Labilithrix luteola</name>
    <dbReference type="NCBI Taxonomy" id="1391654"/>
    <lineage>
        <taxon>Bacteria</taxon>
        <taxon>Pseudomonadati</taxon>
        <taxon>Myxococcota</taxon>
        <taxon>Polyangia</taxon>
        <taxon>Polyangiales</taxon>
        <taxon>Labilitrichaceae</taxon>
        <taxon>Labilithrix</taxon>
    </lineage>
</organism>
<accession>A0A0K1PWF8</accession>
<dbReference type="SUPFAM" id="SSF48452">
    <property type="entry name" value="TPR-like"/>
    <property type="match status" value="1"/>
</dbReference>
<keyword evidence="1" id="KW-0812">Transmembrane</keyword>
<gene>
    <name evidence="3" type="ORF">AKJ09_04143</name>
</gene>
<evidence type="ECO:0000313" key="3">
    <source>
        <dbReference type="EMBL" id="AKU97479.1"/>
    </source>
</evidence>
<feature type="chain" id="PRO_5005466728" description="PEGA domain-containing protein" evidence="2">
    <location>
        <begin position="35"/>
        <end position="335"/>
    </location>
</feature>
<evidence type="ECO:0000313" key="4">
    <source>
        <dbReference type="Proteomes" id="UP000064967"/>
    </source>
</evidence>
<evidence type="ECO:0000256" key="1">
    <source>
        <dbReference type="SAM" id="Phobius"/>
    </source>
</evidence>
<dbReference type="STRING" id="1391654.AKJ09_04143"/>
<dbReference type="KEGG" id="llu:AKJ09_04143"/>
<name>A0A0K1PWF8_9BACT</name>
<reference evidence="3 4" key="1">
    <citation type="submission" date="2015-08" db="EMBL/GenBank/DDBJ databases">
        <authorList>
            <person name="Babu N.S."/>
            <person name="Beckwith C.J."/>
            <person name="Beseler K.G."/>
            <person name="Brison A."/>
            <person name="Carone J.V."/>
            <person name="Caskin T.P."/>
            <person name="Diamond M."/>
            <person name="Durham M.E."/>
            <person name="Foxe J.M."/>
            <person name="Go M."/>
            <person name="Henderson B.A."/>
            <person name="Jones I.B."/>
            <person name="McGettigan J.A."/>
            <person name="Micheletti S.J."/>
            <person name="Nasrallah M.E."/>
            <person name="Ortiz D."/>
            <person name="Piller C.R."/>
            <person name="Privatt S.R."/>
            <person name="Schneider S.L."/>
            <person name="Sharp S."/>
            <person name="Smith T.C."/>
            <person name="Stanton J.D."/>
            <person name="Ullery H.E."/>
            <person name="Wilson R.J."/>
            <person name="Serrano M.G."/>
            <person name="Buck G."/>
            <person name="Lee V."/>
            <person name="Wang Y."/>
            <person name="Carvalho R."/>
            <person name="Voegtly L."/>
            <person name="Shi R."/>
            <person name="Duckworth R."/>
            <person name="Johnson A."/>
            <person name="Loviza R."/>
            <person name="Walstead R."/>
            <person name="Shah Z."/>
            <person name="Kiflezghi M."/>
            <person name="Wade K."/>
            <person name="Ball S.L."/>
            <person name="Bradley K.W."/>
            <person name="Asai D.J."/>
            <person name="Bowman C.A."/>
            <person name="Russell D.A."/>
            <person name="Pope W.H."/>
            <person name="Jacobs-Sera D."/>
            <person name="Hendrix R.W."/>
            <person name="Hatfull G.F."/>
        </authorList>
    </citation>
    <scope>NUCLEOTIDE SEQUENCE [LARGE SCALE GENOMIC DNA]</scope>
    <source>
        <strain evidence="3 4">DSM 27648</strain>
    </source>
</reference>
<keyword evidence="4" id="KW-1185">Reference proteome</keyword>
<sequence length="335" mass="34910">MQPTLRTRRRRVGPRCAQLALVAFAGLAPRIAHAQSASDKALAETLFREGRTLMGAGQIDEACAKLEGSYRLEPKTGTLTNLAACHDMQGKSASAWAEFTEAAAQAAHAHRTSIEQLARGRATDLETKLSRLTLRLSHPDPNVAITIDGRRIINEAIGTPLPLDPGNHKVVATSGEAVWSGEVTIVEGPASAELVIPELQVPAKVTPAIEPLHVEPKIEKPSPAKSSGGTIRPMATYGALAVGVVGIGVGTVFGLETLSTKSDADALCHGSVCTQHGYDLQEDARSSATLSTIGFGVGLVAAGVGVYLLVTSPKAASPSTAAYVGPNRWGFAGQF</sequence>
<keyword evidence="1" id="KW-0472">Membrane</keyword>
<feature type="signal peptide" evidence="2">
    <location>
        <begin position="1"/>
        <end position="34"/>
    </location>
</feature>
<dbReference type="AlphaFoldDB" id="A0A0K1PWF8"/>
<proteinExistence type="predicted"/>
<feature type="transmembrane region" description="Helical" evidence="1">
    <location>
        <begin position="290"/>
        <end position="310"/>
    </location>
</feature>
<dbReference type="InterPro" id="IPR011990">
    <property type="entry name" value="TPR-like_helical_dom_sf"/>
</dbReference>
<protein>
    <recommendedName>
        <fullName evidence="5">PEGA domain-containing protein</fullName>
    </recommendedName>
</protein>
<evidence type="ECO:0000256" key="2">
    <source>
        <dbReference type="SAM" id="SignalP"/>
    </source>
</evidence>
<dbReference type="Gene3D" id="1.25.40.10">
    <property type="entry name" value="Tetratricopeptide repeat domain"/>
    <property type="match status" value="1"/>
</dbReference>
<keyword evidence="2" id="KW-0732">Signal</keyword>
<dbReference type="Proteomes" id="UP000064967">
    <property type="component" value="Chromosome"/>
</dbReference>
<dbReference type="EMBL" id="CP012333">
    <property type="protein sequence ID" value="AKU97479.1"/>
    <property type="molecule type" value="Genomic_DNA"/>
</dbReference>
<evidence type="ECO:0008006" key="5">
    <source>
        <dbReference type="Google" id="ProtNLM"/>
    </source>
</evidence>